<feature type="compositionally biased region" description="Low complexity" evidence="2">
    <location>
        <begin position="1860"/>
        <end position="1875"/>
    </location>
</feature>
<dbReference type="PANTHER" id="PTHR33273">
    <property type="entry name" value="DOMAIN-CONTAINING PROTEIN, PUTATIVE-RELATED"/>
    <property type="match status" value="1"/>
</dbReference>
<evidence type="ECO:0000259" key="3">
    <source>
        <dbReference type="PROSITE" id="PS50878"/>
    </source>
</evidence>
<dbReference type="PANTHER" id="PTHR33273:SF2">
    <property type="entry name" value="ENDONUCLEASE_EXONUCLEASE_PHOSPHATASE DOMAIN-CONTAINING PROTEIN"/>
    <property type="match status" value="1"/>
</dbReference>
<sequence length="2044" mass="229146">MAPGAVPVARRRGQEEDAAGQLLPQLPNMPSSRTEPNQSPRGRGAPAPQHRHHRRTSTSRSPGSFHRCLRSPFVPTASPDIPISELVSRRTTVEIPGSLNPQPARRGRIRAAESPSPHSVTGFHVRPKEPTVGTKAPTDIDFDVTETAPAPGTYRGLSQSRTTCSPRQPHKIEDDTPRRPKNIKGANGPDDNIASVLCVQIAAEAGFDDYGSWASGSWASGSWESVTGRCSRPVLFDTSLLSHWPTNESPPFASCFCVTWTMAPHLNLTPGDVKQMMEELQVLRELVVTLRKERDDTLTLLAKSDVRSHITEDDDNDDPEIDVSPSTPPTPESDQAEPSTSVKETVEPANGAPFVEVRYRKRHPSPLPEPQSSGPDREPPSEVPRKVKKTKMAQTPQDSQPAPKVAGNQPPAANKIPPIIVRDAAKWSGLAQAMTHRRINFSKAKPCVDGILVNPVTVDDFRALTRLLEERRVPFHSFALPEAKTLRAVLRTIPVEISLDDIKSDLVDQGLAPINVTRMISGWSKLPLPLVLVEVPKDKGQIFDLRTVCHLRISVERPHKKGSTAQCHRCQKFHHSQKNCHALAKCVKCGEGHESKDCKKFKEIPARCANCGGGHTASYRGCPSNGQRHSTGVIFLDVAKAFDTVWHGGLVYKLHVAGVPLAMVKLINSFLKNRNFHAKIGIFFSAERDIKASVPQGSVLSPTLYAIFTAGIPKPDQTKIALYADDTAILTRSWSPVAITERLQRAVESLETWFRLWRIDVNPDKSSAILFTRRPLHRPVGEIVMFDLPIPWKNEMVRGQLNSLVNRRSKMSIKNKLTVYRTMIRPSIMYGSAIWGTVSRTQLQKLQVVQNKFLRATFNAPWMVHGNSMRKRLYTRTHSCAHPSITTRMPLSGTSGQNVCFSDRTEGPTPPVLRQIFPQILFQSNANSAPGPTSVTRTRFSAVPIFSRFVSSTTPPPHRKLDLLDSQLKADQLEFTVTRYLTTPAHLTTGFSPGRSAACGRFRIEVRLLLDLARLVGFSQTFLHPSPLQRRKIPTTMGTLTVDQLNELGRQMTVSLNYELERRFSQLEHQVQTLQTAIQEMLEAPPQQVSESPNFHQQAATPVATTSDVSCEMEHHQVSSDESEADSMATDSEFPTLQQAKKKKDTGQTAERWNFHHAKFHHGKQNPRNFHHGYQKPPGLHSQVQPPSTANQAEDPPVIIRNTARWTEISRKMAVKRVNFTKAKQCKDGIRAQPTSSVDFRLLTRFLDAEKVEFHTYTFDEDKIIRAVLRPVPTDIDPEEVKQDLEAQGYHPVKVSRMAVLSLMVTVEGPRKSVFPAQCHNCQRYQHSQRNCHAASRCVKPKEDFSEILKPIQTTPAKDGTNTSAQTNPPQPQGKETFDAIMCGLISAINGSKNNTEAVQKLITRNLPKSLSMAFWNANGLSGKIEELKLFASCYSLDVILVSETKLRDHNRDPKIPGYQIHRRDRPYGPCGAVAIYVRKPLKHSLAATPDIQHLEATGIRIETVNGPLRLFSCYNRPRSRLIDGELLAIINDGLPVIAAKHELALPHNKRERKNPSGVRFQQRRNNRCTADILDIAITRNVRHQIRVTAINELSSDHCPVIMHVGNEANEPESIRYAKIDWSKFTDHLDANLGNIPRIIDDYGLEQAVEWLETGIVDSIDASTTRFSEPIFHCGTDSEQESSQTHHPVAADRTEANLQQFEVRKALIDFRNEQWEQKLEFLTIEDNSVWKMTKLLRNNRKPLPPIHEARGMVYTDEEKVEAFAESLELQCSVNLTNADLDHVGDVEDEDQLLRVTEFASVSHERKHVTGAVFLDVAKAFDTVWHAGLVHKLRRSGASSENQECPVHRTPDRGRSTPGVRSLSSSTTLPSSRAPSSQEWSLHLQGAIDALETWFRRWLIDVNPEKSSALLTTRRRLEPHGHVRMFGQVIPWKDQAKYLGVILDKKLSFTPHVDYAVVKTKMVAGQLSLLTCRKSKMSPKNKLVMYKTIIRPTLTYAFIVWGPVADVHLNKMKVVQNCFLRTAFDDPWLVRNNQLHRHAELPMLK</sequence>
<dbReference type="SUPFAM" id="SSF56219">
    <property type="entry name" value="DNase I-like"/>
    <property type="match status" value="1"/>
</dbReference>
<evidence type="ECO:0000313" key="5">
    <source>
        <dbReference type="Proteomes" id="UP000719412"/>
    </source>
</evidence>
<feature type="region of interest" description="Disordered" evidence="2">
    <location>
        <begin position="1103"/>
        <end position="1195"/>
    </location>
</feature>
<feature type="compositionally biased region" description="Polar residues" evidence="2">
    <location>
        <begin position="1353"/>
        <end position="1368"/>
    </location>
</feature>
<name>A0A8J6H7J8_TENMO</name>
<feature type="compositionally biased region" description="Basic and acidic residues" evidence="2">
    <location>
        <begin position="375"/>
        <end position="385"/>
    </location>
</feature>
<reference evidence="4" key="2">
    <citation type="submission" date="2021-08" db="EMBL/GenBank/DDBJ databases">
        <authorList>
            <person name="Eriksson T."/>
        </authorList>
    </citation>
    <scope>NUCLEOTIDE SEQUENCE</scope>
    <source>
        <strain evidence="4">Stoneville</strain>
        <tissue evidence="4">Whole head</tissue>
    </source>
</reference>
<feature type="compositionally biased region" description="Polar residues" evidence="2">
    <location>
        <begin position="332"/>
        <end position="343"/>
    </location>
</feature>
<evidence type="ECO:0000256" key="2">
    <source>
        <dbReference type="SAM" id="MobiDB-lite"/>
    </source>
</evidence>
<feature type="region of interest" description="Disordered" evidence="2">
    <location>
        <begin position="1835"/>
        <end position="1875"/>
    </location>
</feature>
<feature type="region of interest" description="Disordered" evidence="2">
    <location>
        <begin position="94"/>
        <end position="188"/>
    </location>
</feature>
<dbReference type="Pfam" id="PF00078">
    <property type="entry name" value="RVT_1"/>
    <property type="match status" value="1"/>
</dbReference>
<protein>
    <recommendedName>
        <fullName evidence="3">Reverse transcriptase domain-containing protein</fullName>
    </recommendedName>
</protein>
<feature type="region of interest" description="Disordered" evidence="2">
    <location>
        <begin position="1"/>
        <end position="80"/>
    </location>
</feature>
<keyword evidence="1" id="KW-0175">Coiled coil</keyword>
<organism evidence="4 5">
    <name type="scientific">Tenebrio molitor</name>
    <name type="common">Yellow mealworm beetle</name>
    <dbReference type="NCBI Taxonomy" id="7067"/>
    <lineage>
        <taxon>Eukaryota</taxon>
        <taxon>Metazoa</taxon>
        <taxon>Ecdysozoa</taxon>
        <taxon>Arthropoda</taxon>
        <taxon>Hexapoda</taxon>
        <taxon>Insecta</taxon>
        <taxon>Pterygota</taxon>
        <taxon>Neoptera</taxon>
        <taxon>Endopterygota</taxon>
        <taxon>Coleoptera</taxon>
        <taxon>Polyphaga</taxon>
        <taxon>Cucujiformia</taxon>
        <taxon>Tenebrionidae</taxon>
        <taxon>Tenebrio</taxon>
    </lineage>
</organism>
<dbReference type="GO" id="GO:0008270">
    <property type="term" value="F:zinc ion binding"/>
    <property type="evidence" value="ECO:0007669"/>
    <property type="project" value="InterPro"/>
</dbReference>
<dbReference type="InterPro" id="IPR006579">
    <property type="entry name" value="Pre_C2HC_dom"/>
</dbReference>
<feature type="compositionally biased region" description="Basic residues" evidence="2">
    <location>
        <begin position="1155"/>
        <end position="1174"/>
    </location>
</feature>
<dbReference type="GO" id="GO:0071897">
    <property type="term" value="P:DNA biosynthetic process"/>
    <property type="evidence" value="ECO:0007669"/>
    <property type="project" value="UniProtKB-ARBA"/>
</dbReference>
<keyword evidence="5" id="KW-1185">Reference proteome</keyword>
<evidence type="ECO:0000313" key="4">
    <source>
        <dbReference type="EMBL" id="KAH0809321.1"/>
    </source>
</evidence>
<dbReference type="PROSITE" id="PS50878">
    <property type="entry name" value="RT_POL"/>
    <property type="match status" value="1"/>
</dbReference>
<dbReference type="InterPro" id="IPR036691">
    <property type="entry name" value="Endo/exonu/phosph_ase_sf"/>
</dbReference>
<dbReference type="GO" id="GO:0003676">
    <property type="term" value="F:nucleic acid binding"/>
    <property type="evidence" value="ECO:0007669"/>
    <property type="project" value="InterPro"/>
</dbReference>
<dbReference type="InterPro" id="IPR043502">
    <property type="entry name" value="DNA/RNA_pol_sf"/>
</dbReference>
<dbReference type="InterPro" id="IPR001878">
    <property type="entry name" value="Znf_CCHC"/>
</dbReference>
<dbReference type="Pfam" id="PF07530">
    <property type="entry name" value="PRE_C2HC"/>
    <property type="match status" value="1"/>
</dbReference>
<dbReference type="SMART" id="SM00343">
    <property type="entry name" value="ZnF_C2HC"/>
    <property type="match status" value="3"/>
</dbReference>
<feature type="domain" description="Reverse transcriptase" evidence="3">
    <location>
        <begin position="461"/>
        <end position="797"/>
    </location>
</feature>
<feature type="compositionally biased region" description="Polar residues" evidence="2">
    <location>
        <begin position="1182"/>
        <end position="1192"/>
    </location>
</feature>
<comment type="caution">
    <text evidence="4">The sequence shown here is derived from an EMBL/GenBank/DDBJ whole genome shotgun (WGS) entry which is preliminary data.</text>
</comment>
<dbReference type="SUPFAM" id="SSF56672">
    <property type="entry name" value="DNA/RNA polymerases"/>
    <property type="match status" value="1"/>
</dbReference>
<feature type="compositionally biased region" description="Polar residues" evidence="2">
    <location>
        <begin position="156"/>
        <end position="166"/>
    </location>
</feature>
<dbReference type="SMART" id="SM00596">
    <property type="entry name" value="PRE_C2HC"/>
    <property type="match status" value="1"/>
</dbReference>
<dbReference type="EMBL" id="JABDTM020028210">
    <property type="protein sequence ID" value="KAH0809321.1"/>
    <property type="molecule type" value="Genomic_DNA"/>
</dbReference>
<dbReference type="Proteomes" id="UP000719412">
    <property type="component" value="Unassembled WGS sequence"/>
</dbReference>
<feature type="compositionally biased region" description="Acidic residues" evidence="2">
    <location>
        <begin position="312"/>
        <end position="321"/>
    </location>
</feature>
<feature type="region of interest" description="Disordered" evidence="2">
    <location>
        <begin position="309"/>
        <end position="415"/>
    </location>
</feature>
<feature type="compositionally biased region" description="Basic and acidic residues" evidence="2">
    <location>
        <begin position="1845"/>
        <end position="1854"/>
    </location>
</feature>
<evidence type="ECO:0000256" key="1">
    <source>
        <dbReference type="SAM" id="Coils"/>
    </source>
</evidence>
<dbReference type="Gene3D" id="3.60.10.10">
    <property type="entry name" value="Endonuclease/exonuclease/phosphatase"/>
    <property type="match status" value="1"/>
</dbReference>
<feature type="compositionally biased region" description="Polar residues" evidence="2">
    <location>
        <begin position="28"/>
        <end position="40"/>
    </location>
</feature>
<reference evidence="4" key="1">
    <citation type="journal article" date="2020" name="J Insects Food Feed">
        <title>The yellow mealworm (Tenebrio molitor) genome: a resource for the emerging insects as food and feed industry.</title>
        <authorList>
            <person name="Eriksson T."/>
            <person name="Andere A."/>
            <person name="Kelstrup H."/>
            <person name="Emery V."/>
            <person name="Picard C."/>
        </authorList>
    </citation>
    <scope>NUCLEOTIDE SEQUENCE</scope>
    <source>
        <strain evidence="4">Stoneville</strain>
        <tissue evidence="4">Whole head</tissue>
    </source>
</reference>
<proteinExistence type="predicted"/>
<dbReference type="InterPro" id="IPR000477">
    <property type="entry name" value="RT_dom"/>
</dbReference>
<accession>A0A8J6H7J8</accession>
<feature type="compositionally biased region" description="Polar residues" evidence="2">
    <location>
        <begin position="1129"/>
        <end position="1139"/>
    </location>
</feature>
<gene>
    <name evidence="4" type="ORF">GEV33_013471</name>
</gene>
<feature type="region of interest" description="Disordered" evidence="2">
    <location>
        <begin position="1353"/>
        <end position="1374"/>
    </location>
</feature>
<feature type="coiled-coil region" evidence="1">
    <location>
        <begin position="1057"/>
        <end position="1084"/>
    </location>
</feature>